<keyword evidence="3" id="KW-1185">Reference proteome</keyword>
<comment type="caution">
    <text evidence="2">The sequence shown here is derived from an EMBL/GenBank/DDBJ whole genome shotgun (WGS) entry which is preliminary data.</text>
</comment>
<sequence>MKSFRFILILAIIYFLIGCTTQDDTSQTKDGTNFQKIAATDTVSQHVANQAKEKLKKREAITKVNAINTDKKLLIAFEIKHHKRFQLDSIRKKVNKQMEKAFPDHKVQVSTDKRIVLDLQKLEKKIANGKLTKKQLRKKAKQEIKLMKDKT</sequence>
<evidence type="ECO:0000313" key="2">
    <source>
        <dbReference type="EMBL" id="TRM12224.1"/>
    </source>
</evidence>
<dbReference type="Proteomes" id="UP000319280">
    <property type="component" value="Unassembled WGS sequence"/>
</dbReference>
<evidence type="ECO:0000256" key="1">
    <source>
        <dbReference type="SAM" id="SignalP"/>
    </source>
</evidence>
<feature type="signal peptide" evidence="1">
    <location>
        <begin position="1"/>
        <end position="23"/>
    </location>
</feature>
<organism evidence="2 3">
    <name type="scientific">Lentibacillus cibarius</name>
    <dbReference type="NCBI Taxonomy" id="2583219"/>
    <lineage>
        <taxon>Bacteria</taxon>
        <taxon>Bacillati</taxon>
        <taxon>Bacillota</taxon>
        <taxon>Bacilli</taxon>
        <taxon>Bacillales</taxon>
        <taxon>Bacillaceae</taxon>
        <taxon>Lentibacillus</taxon>
    </lineage>
</organism>
<protein>
    <recommendedName>
        <fullName evidence="4">Sporulation protein</fullName>
    </recommendedName>
</protein>
<dbReference type="EMBL" id="VJMZ01000001">
    <property type="protein sequence ID" value="TRM12224.1"/>
    <property type="molecule type" value="Genomic_DNA"/>
</dbReference>
<accession>A0A549YK43</accession>
<dbReference type="RefSeq" id="WP_142791210.1">
    <property type="nucleotide sequence ID" value="NZ_VJMZ01000001.1"/>
</dbReference>
<gene>
    <name evidence="2" type="ORF">FH966_11330</name>
</gene>
<dbReference type="PROSITE" id="PS51257">
    <property type="entry name" value="PROKAR_LIPOPROTEIN"/>
    <property type="match status" value="1"/>
</dbReference>
<reference evidence="2 3" key="1">
    <citation type="submission" date="2019-07" db="EMBL/GenBank/DDBJ databases">
        <title>Genomic analysis of Lentibacillus sp. NKC851-2.</title>
        <authorList>
            <person name="Oh Y.J."/>
        </authorList>
    </citation>
    <scope>NUCLEOTIDE SEQUENCE [LARGE SCALE GENOMIC DNA]</scope>
    <source>
        <strain evidence="2 3">NKC851-2</strain>
    </source>
</reference>
<dbReference type="AlphaFoldDB" id="A0A549YK43"/>
<evidence type="ECO:0008006" key="4">
    <source>
        <dbReference type="Google" id="ProtNLM"/>
    </source>
</evidence>
<evidence type="ECO:0000313" key="3">
    <source>
        <dbReference type="Proteomes" id="UP000319280"/>
    </source>
</evidence>
<keyword evidence="1" id="KW-0732">Signal</keyword>
<proteinExistence type="predicted"/>
<dbReference type="Pfam" id="PF09580">
    <property type="entry name" value="Spore_YhcN_YlaJ"/>
    <property type="match status" value="1"/>
</dbReference>
<feature type="chain" id="PRO_5038732835" description="Sporulation protein" evidence="1">
    <location>
        <begin position="24"/>
        <end position="151"/>
    </location>
</feature>
<name>A0A549YK43_9BACI</name>
<dbReference type="InterPro" id="IPR019076">
    <property type="entry name" value="Spore_lipoprot_YhcN/YlaJ-like"/>
</dbReference>